<dbReference type="EMBL" id="JASSZA010000011">
    <property type="protein sequence ID" value="KAK2098494.1"/>
    <property type="molecule type" value="Genomic_DNA"/>
</dbReference>
<dbReference type="Proteomes" id="UP001266305">
    <property type="component" value="Unassembled WGS sequence"/>
</dbReference>
<proteinExistence type="predicted"/>
<evidence type="ECO:0008006" key="3">
    <source>
        <dbReference type="Google" id="ProtNLM"/>
    </source>
</evidence>
<name>A0ABQ9UN60_SAGOE</name>
<accession>A0ABQ9UN60</accession>
<gene>
    <name evidence="1" type="ORF">P7K49_023945</name>
</gene>
<evidence type="ECO:0000313" key="2">
    <source>
        <dbReference type="Proteomes" id="UP001266305"/>
    </source>
</evidence>
<evidence type="ECO:0000313" key="1">
    <source>
        <dbReference type="EMBL" id="KAK2098494.1"/>
    </source>
</evidence>
<protein>
    <recommendedName>
        <fullName evidence="3">Peptidylprolyl isomerase</fullName>
    </recommendedName>
</protein>
<comment type="caution">
    <text evidence="1">The sequence shown here is derived from an EMBL/GenBank/DDBJ whole genome shotgun (WGS) entry which is preliminary data.</text>
</comment>
<keyword evidence="2" id="KW-1185">Reference proteome</keyword>
<reference evidence="1 2" key="1">
    <citation type="submission" date="2023-05" db="EMBL/GenBank/DDBJ databases">
        <title>B98-5 Cell Line De Novo Hybrid Assembly: An Optical Mapping Approach.</title>
        <authorList>
            <person name="Kananen K."/>
            <person name="Auerbach J.A."/>
            <person name="Kautto E."/>
            <person name="Blachly J.S."/>
        </authorList>
    </citation>
    <scope>NUCLEOTIDE SEQUENCE [LARGE SCALE GENOMIC DNA]</scope>
    <source>
        <strain evidence="1">B95-8</strain>
        <tissue evidence="1">Cell line</tissue>
    </source>
</reference>
<sequence length="135" mass="14740">MGGYDSQLDNQTLSLLGDMVLEAEGSSPSLHPLSLEYVTLCPESPRRTASSNEGEESLISPAPPRAMRCHVATSCHMAWLLVLISGCWGQVNRLPFFTNHFFDTYLLISEDTPVGEWGHGLVGMRVARGAVPSHK</sequence>
<organism evidence="1 2">
    <name type="scientific">Saguinus oedipus</name>
    <name type="common">Cotton-top tamarin</name>
    <name type="synonym">Oedipomidas oedipus</name>
    <dbReference type="NCBI Taxonomy" id="9490"/>
    <lineage>
        <taxon>Eukaryota</taxon>
        <taxon>Metazoa</taxon>
        <taxon>Chordata</taxon>
        <taxon>Craniata</taxon>
        <taxon>Vertebrata</taxon>
        <taxon>Euteleostomi</taxon>
        <taxon>Mammalia</taxon>
        <taxon>Eutheria</taxon>
        <taxon>Euarchontoglires</taxon>
        <taxon>Primates</taxon>
        <taxon>Haplorrhini</taxon>
        <taxon>Platyrrhini</taxon>
        <taxon>Cebidae</taxon>
        <taxon>Callitrichinae</taxon>
        <taxon>Saguinus</taxon>
    </lineage>
</organism>